<keyword evidence="2" id="KW-1185">Reference proteome</keyword>
<reference evidence="2" key="1">
    <citation type="journal article" date="2019" name="Int. J. Syst. Evol. Microbiol.">
        <title>The Global Catalogue of Microorganisms (GCM) 10K type strain sequencing project: providing services to taxonomists for standard genome sequencing and annotation.</title>
        <authorList>
            <consortium name="The Broad Institute Genomics Platform"/>
            <consortium name="The Broad Institute Genome Sequencing Center for Infectious Disease"/>
            <person name="Wu L."/>
            <person name="Ma J."/>
        </authorList>
    </citation>
    <scope>NUCLEOTIDE SEQUENCE [LARGE SCALE GENOMIC DNA]</scope>
    <source>
        <strain evidence="2">JCM 17440</strain>
    </source>
</reference>
<protein>
    <submittedName>
        <fullName evidence="1">Uncharacterized protein</fullName>
    </submittedName>
</protein>
<name>A0ABP8BTW4_9ACTN</name>
<proteinExistence type="predicted"/>
<accession>A0ABP8BTW4</accession>
<evidence type="ECO:0000313" key="1">
    <source>
        <dbReference type="EMBL" id="GAA4226136.1"/>
    </source>
</evidence>
<dbReference type="RefSeq" id="WP_344890491.1">
    <property type="nucleotide sequence ID" value="NZ_BAABAS010000004.1"/>
</dbReference>
<sequence>MATVHAPRSASVLLSDALRYLDLIEPPAAREPIRGMLRAAIEECAISNSLLGKRINYVLELAEALVAASRENSAP</sequence>
<organism evidence="1 2">
    <name type="scientific">Actinomadura meridiana</name>
    <dbReference type="NCBI Taxonomy" id="559626"/>
    <lineage>
        <taxon>Bacteria</taxon>
        <taxon>Bacillati</taxon>
        <taxon>Actinomycetota</taxon>
        <taxon>Actinomycetes</taxon>
        <taxon>Streptosporangiales</taxon>
        <taxon>Thermomonosporaceae</taxon>
        <taxon>Actinomadura</taxon>
    </lineage>
</organism>
<comment type="caution">
    <text evidence="1">The sequence shown here is derived from an EMBL/GenBank/DDBJ whole genome shotgun (WGS) entry which is preliminary data.</text>
</comment>
<evidence type="ECO:0000313" key="2">
    <source>
        <dbReference type="Proteomes" id="UP001501710"/>
    </source>
</evidence>
<gene>
    <name evidence="1" type="ORF">GCM10022254_10160</name>
</gene>
<dbReference type="EMBL" id="BAABAS010000004">
    <property type="protein sequence ID" value="GAA4226136.1"/>
    <property type="molecule type" value="Genomic_DNA"/>
</dbReference>
<dbReference type="Proteomes" id="UP001501710">
    <property type="component" value="Unassembled WGS sequence"/>
</dbReference>